<organism evidence="2 3">
    <name type="scientific">Bradyrhizobium uaiense</name>
    <dbReference type="NCBI Taxonomy" id="2594946"/>
    <lineage>
        <taxon>Bacteria</taxon>
        <taxon>Pseudomonadati</taxon>
        <taxon>Pseudomonadota</taxon>
        <taxon>Alphaproteobacteria</taxon>
        <taxon>Hyphomicrobiales</taxon>
        <taxon>Nitrobacteraceae</taxon>
        <taxon>Bradyrhizobium</taxon>
    </lineage>
</organism>
<sequence>MRSSATRTSASSSIAARSMPTASRASRGSLAVAPAAVDADGLPDVRMVLMKGFDADGFVFYSHIASAK</sequence>
<feature type="region of interest" description="Disordered" evidence="1">
    <location>
        <begin position="1"/>
        <end position="32"/>
    </location>
</feature>
<dbReference type="EMBL" id="VKHP01000090">
    <property type="protein sequence ID" value="NEU98399.1"/>
    <property type="molecule type" value="Genomic_DNA"/>
</dbReference>
<evidence type="ECO:0000313" key="2">
    <source>
        <dbReference type="EMBL" id="NEU98399.1"/>
    </source>
</evidence>
<accession>A0A6P1BJL6</accession>
<dbReference type="AlphaFoldDB" id="A0A6P1BJL6"/>
<comment type="caution">
    <text evidence="2">The sequence shown here is derived from an EMBL/GenBank/DDBJ whole genome shotgun (WGS) entry which is preliminary data.</text>
</comment>
<name>A0A6P1BJL6_9BRAD</name>
<dbReference type="Gene3D" id="2.30.110.10">
    <property type="entry name" value="Electron Transport, Fmn-binding Protein, Chain A"/>
    <property type="match status" value="1"/>
</dbReference>
<dbReference type="InterPro" id="IPR012349">
    <property type="entry name" value="Split_barrel_FMN-bd"/>
</dbReference>
<dbReference type="SUPFAM" id="SSF50475">
    <property type="entry name" value="FMN-binding split barrel"/>
    <property type="match status" value="1"/>
</dbReference>
<feature type="compositionally biased region" description="Low complexity" evidence="1">
    <location>
        <begin position="1"/>
        <end position="18"/>
    </location>
</feature>
<evidence type="ECO:0000313" key="3">
    <source>
        <dbReference type="Proteomes" id="UP000468531"/>
    </source>
</evidence>
<feature type="non-terminal residue" evidence="2">
    <location>
        <position position="68"/>
    </location>
</feature>
<keyword evidence="3" id="KW-1185">Reference proteome</keyword>
<evidence type="ECO:0000256" key="1">
    <source>
        <dbReference type="SAM" id="MobiDB-lite"/>
    </source>
</evidence>
<gene>
    <name evidence="2" type="ORF">FNJ47_21885</name>
</gene>
<dbReference type="Proteomes" id="UP000468531">
    <property type="component" value="Unassembled WGS sequence"/>
</dbReference>
<proteinExistence type="predicted"/>
<reference evidence="2 3" key="1">
    <citation type="journal article" date="2020" name="Arch. Microbiol.">
        <title>Bradyrhizobium uaiense sp. nov., a new highly efficient cowpea symbiont.</title>
        <authorList>
            <person name="Cabral Michel D."/>
            <person name="Azarias Guimaraes A."/>
            <person name="Martins da Costa E."/>
            <person name="Soares de Carvalho T."/>
            <person name="Balsanelli E."/>
            <person name="Willems A."/>
            <person name="Maltempi de Souza E."/>
            <person name="de Souza Moreira F.M."/>
        </authorList>
    </citation>
    <scope>NUCLEOTIDE SEQUENCE [LARGE SCALE GENOMIC DNA]</scope>
    <source>
        <strain evidence="2 3">UFLA 03-164</strain>
    </source>
</reference>
<protein>
    <submittedName>
        <fullName evidence="2">Uncharacterized protein</fullName>
    </submittedName>
</protein>